<protein>
    <recommendedName>
        <fullName evidence="2">Reverse transcriptase domain-containing protein</fullName>
    </recommendedName>
</protein>
<keyword evidence="4" id="KW-1185">Reference proteome</keyword>
<proteinExistence type="predicted"/>
<feature type="domain" description="Reverse transcriptase" evidence="2">
    <location>
        <begin position="159"/>
        <end position="257"/>
    </location>
</feature>
<gene>
    <name evidence="3" type="ORF">PVK06_008004</name>
</gene>
<dbReference type="PANTHER" id="PTHR46890">
    <property type="entry name" value="NON-LTR RETROLELEMENT REVERSE TRANSCRIPTASE-LIKE PROTEIN-RELATED"/>
    <property type="match status" value="1"/>
</dbReference>
<sequence length="269" mass="30708">MVNLTKGLKVWVGKIRHKRNRQVNQLNRRLEELNCEERSEENLGKIVEVKLHLNMEIDKEERYWEQRARANWLKMGDKNTALFHKGIGNMDHILFRVHSCISESMNRILLATYAKGEIIEVLKGMGPTKASGADGFQVIFYQKYWHIIGRFINFILKCVNSVQYSILINGEEGSSFRSSRGLRQGDTLSPYLFLFCGEGLFALMRLASQEGKFLGAKVCRSTPPITHLMFADDCILFGEASNRGICVLKDILEEYESCSGQCVNNNGVF</sequence>
<evidence type="ECO:0000313" key="4">
    <source>
        <dbReference type="Proteomes" id="UP001358586"/>
    </source>
</evidence>
<dbReference type="EMBL" id="JARKNE010000003">
    <property type="protein sequence ID" value="KAK5839230.1"/>
    <property type="molecule type" value="Genomic_DNA"/>
</dbReference>
<evidence type="ECO:0000259" key="2">
    <source>
        <dbReference type="Pfam" id="PF00078"/>
    </source>
</evidence>
<accession>A0ABR0QIV1</accession>
<dbReference type="PANTHER" id="PTHR46890:SF48">
    <property type="entry name" value="RNA-DIRECTED DNA POLYMERASE"/>
    <property type="match status" value="1"/>
</dbReference>
<dbReference type="Proteomes" id="UP001358586">
    <property type="component" value="Chromosome 3"/>
</dbReference>
<dbReference type="InterPro" id="IPR052343">
    <property type="entry name" value="Retrotransposon-Effector_Assoc"/>
</dbReference>
<dbReference type="InterPro" id="IPR000477">
    <property type="entry name" value="RT_dom"/>
</dbReference>
<evidence type="ECO:0000313" key="3">
    <source>
        <dbReference type="EMBL" id="KAK5839230.1"/>
    </source>
</evidence>
<name>A0ABR0QIV1_GOSAR</name>
<feature type="coiled-coil region" evidence="1">
    <location>
        <begin position="16"/>
        <end position="43"/>
    </location>
</feature>
<keyword evidence="1" id="KW-0175">Coiled coil</keyword>
<reference evidence="3 4" key="1">
    <citation type="submission" date="2023-03" db="EMBL/GenBank/DDBJ databases">
        <title>WGS of Gossypium arboreum.</title>
        <authorList>
            <person name="Yu D."/>
        </authorList>
    </citation>
    <scope>NUCLEOTIDE SEQUENCE [LARGE SCALE GENOMIC DNA]</scope>
    <source>
        <tissue evidence="3">Leaf</tissue>
    </source>
</reference>
<comment type="caution">
    <text evidence="3">The sequence shown here is derived from an EMBL/GenBank/DDBJ whole genome shotgun (WGS) entry which is preliminary data.</text>
</comment>
<dbReference type="Pfam" id="PF00078">
    <property type="entry name" value="RVT_1"/>
    <property type="match status" value="1"/>
</dbReference>
<evidence type="ECO:0000256" key="1">
    <source>
        <dbReference type="SAM" id="Coils"/>
    </source>
</evidence>
<organism evidence="3 4">
    <name type="scientific">Gossypium arboreum</name>
    <name type="common">Tree cotton</name>
    <name type="synonym">Gossypium nanking</name>
    <dbReference type="NCBI Taxonomy" id="29729"/>
    <lineage>
        <taxon>Eukaryota</taxon>
        <taxon>Viridiplantae</taxon>
        <taxon>Streptophyta</taxon>
        <taxon>Embryophyta</taxon>
        <taxon>Tracheophyta</taxon>
        <taxon>Spermatophyta</taxon>
        <taxon>Magnoliopsida</taxon>
        <taxon>eudicotyledons</taxon>
        <taxon>Gunneridae</taxon>
        <taxon>Pentapetalae</taxon>
        <taxon>rosids</taxon>
        <taxon>malvids</taxon>
        <taxon>Malvales</taxon>
        <taxon>Malvaceae</taxon>
        <taxon>Malvoideae</taxon>
        <taxon>Gossypium</taxon>
    </lineage>
</organism>